<evidence type="ECO:0000313" key="4">
    <source>
        <dbReference type="Proteomes" id="UP001473302"/>
    </source>
</evidence>
<sequence>MHIYEDNTLGSDLENMEDELYEENSSVYSGNDNSSIASNTSNYSSTTNGD</sequence>
<reference evidence="2" key="1">
    <citation type="submission" date="2024-03" db="EMBL/GenBank/DDBJ databases">
        <authorList>
            <consortium name="DAB_fungi"/>
            <person name="Toyotome T."/>
            <person name="Hosono M."/>
            <person name="Torimaru M."/>
            <person name="Fukuda K."/>
            <person name="Mikami N."/>
        </authorList>
    </citation>
    <scope>NUCLEOTIDE SEQUENCE</scope>
    <source>
        <strain evidence="2">KT1a</strain>
    </source>
</reference>
<gene>
    <name evidence="2" type="ORF">MFLAVUS_006625</name>
    <name evidence="3" type="ORF">MFLAVUS_008522</name>
</gene>
<keyword evidence="4" id="KW-1185">Reference proteome</keyword>
<proteinExistence type="predicted"/>
<protein>
    <submittedName>
        <fullName evidence="2">Uncharacterized protein</fullName>
    </submittedName>
</protein>
<comment type="caution">
    <text evidence="2">The sequence shown here is derived from an EMBL/GenBank/DDBJ whole genome shotgun (WGS) entry which is preliminary data.</text>
</comment>
<evidence type="ECO:0000313" key="3">
    <source>
        <dbReference type="EMBL" id="GAA5815016.1"/>
    </source>
</evidence>
<organism evidence="2 4">
    <name type="scientific">Mucor flavus</name>
    <dbReference type="NCBI Taxonomy" id="439312"/>
    <lineage>
        <taxon>Eukaryota</taxon>
        <taxon>Fungi</taxon>
        <taxon>Fungi incertae sedis</taxon>
        <taxon>Mucoromycota</taxon>
        <taxon>Mucoromycotina</taxon>
        <taxon>Mucoromycetes</taxon>
        <taxon>Mucorales</taxon>
        <taxon>Mucorineae</taxon>
        <taxon>Mucoraceae</taxon>
        <taxon>Mucor</taxon>
    </lineage>
</organism>
<dbReference type="Proteomes" id="UP001473302">
    <property type="component" value="Unassembled WGS sequence"/>
</dbReference>
<feature type="compositionally biased region" description="Low complexity" evidence="1">
    <location>
        <begin position="33"/>
        <end position="50"/>
    </location>
</feature>
<dbReference type="EMBL" id="BAABUK010000024">
    <property type="protein sequence ID" value="GAA5815016.1"/>
    <property type="molecule type" value="Genomic_DNA"/>
</dbReference>
<feature type="compositionally biased region" description="Polar residues" evidence="1">
    <location>
        <begin position="23"/>
        <end position="32"/>
    </location>
</feature>
<reference evidence="2 4" key="2">
    <citation type="submission" date="2024-04" db="EMBL/GenBank/DDBJ databases">
        <title>genome sequences of Mucor flavus KT1a and Helicostylum pulchrum KT1b strains isolated from the surface of a dry-aged beef.</title>
        <authorList>
            <person name="Toyotome T."/>
            <person name="Hosono M."/>
            <person name="Torimaru M."/>
            <person name="Fukuda K."/>
            <person name="Mikami N."/>
        </authorList>
    </citation>
    <scope>NUCLEOTIDE SEQUENCE [LARGE SCALE GENOMIC DNA]</scope>
    <source>
        <strain evidence="2 4">KT1a</strain>
    </source>
</reference>
<feature type="region of interest" description="Disordered" evidence="1">
    <location>
        <begin position="1"/>
        <end position="50"/>
    </location>
</feature>
<evidence type="ECO:0000313" key="2">
    <source>
        <dbReference type="EMBL" id="GAA5813153.1"/>
    </source>
</evidence>
<evidence type="ECO:0000256" key="1">
    <source>
        <dbReference type="SAM" id="MobiDB-lite"/>
    </source>
</evidence>
<dbReference type="EMBL" id="BAABUK010000015">
    <property type="protein sequence ID" value="GAA5813153.1"/>
    <property type="molecule type" value="Genomic_DNA"/>
</dbReference>
<accession>A0ABP9Z217</accession>
<name>A0ABP9Z217_9FUNG</name>